<proteinExistence type="predicted"/>
<organism evidence="2 3">
    <name type="scientific">Niabella pedocola</name>
    <dbReference type="NCBI Taxonomy" id="1752077"/>
    <lineage>
        <taxon>Bacteria</taxon>
        <taxon>Pseudomonadati</taxon>
        <taxon>Bacteroidota</taxon>
        <taxon>Chitinophagia</taxon>
        <taxon>Chitinophagales</taxon>
        <taxon>Chitinophagaceae</taxon>
        <taxon>Niabella</taxon>
    </lineage>
</organism>
<evidence type="ECO:0000313" key="3">
    <source>
        <dbReference type="Proteomes" id="UP001199816"/>
    </source>
</evidence>
<dbReference type="Proteomes" id="UP001199816">
    <property type="component" value="Unassembled WGS sequence"/>
</dbReference>
<dbReference type="RefSeq" id="WP_231002481.1">
    <property type="nucleotide sequence ID" value="NZ_JAJNEC010000003.1"/>
</dbReference>
<accession>A0ABS8PKP7</accession>
<dbReference type="EMBL" id="JAJNEC010000003">
    <property type="protein sequence ID" value="MCD2421576.1"/>
    <property type="molecule type" value="Genomic_DNA"/>
</dbReference>
<name>A0ABS8PKP7_9BACT</name>
<keyword evidence="1" id="KW-0812">Transmembrane</keyword>
<reference evidence="2 3" key="1">
    <citation type="submission" date="2021-11" db="EMBL/GenBank/DDBJ databases">
        <title>Genomic of Niabella pedocola.</title>
        <authorList>
            <person name="Wu T."/>
        </authorList>
    </citation>
    <scope>NUCLEOTIDE SEQUENCE [LARGE SCALE GENOMIC DNA]</scope>
    <source>
        <strain evidence="2 3">JCM 31011</strain>
    </source>
</reference>
<keyword evidence="1" id="KW-1133">Transmembrane helix</keyword>
<keyword evidence="3" id="KW-1185">Reference proteome</keyword>
<comment type="caution">
    <text evidence="2">The sequence shown here is derived from an EMBL/GenBank/DDBJ whole genome shotgun (WGS) entry which is preliminary data.</text>
</comment>
<gene>
    <name evidence="2" type="ORF">LQ567_02305</name>
</gene>
<evidence type="ECO:0000256" key="1">
    <source>
        <dbReference type="SAM" id="Phobius"/>
    </source>
</evidence>
<keyword evidence="1" id="KW-0472">Membrane</keyword>
<evidence type="ECO:0000313" key="2">
    <source>
        <dbReference type="EMBL" id="MCD2421576.1"/>
    </source>
</evidence>
<sequence>MYPPDAVSIRNFYRFEGESDPADSAILYLIQTHDGIKGTLLDAYGIYSDKGISNFVGRIRRIRKQQPGTHTQNGKPVILILIAAYALWWMGWRLFRQR</sequence>
<protein>
    <submittedName>
        <fullName evidence="2">Uncharacterized protein</fullName>
    </submittedName>
</protein>
<feature type="transmembrane region" description="Helical" evidence="1">
    <location>
        <begin position="77"/>
        <end position="95"/>
    </location>
</feature>